<dbReference type="PROSITE" id="PS51294">
    <property type="entry name" value="HTH_MYB"/>
    <property type="match status" value="1"/>
</dbReference>
<dbReference type="Ensembl" id="ENSSMRT00000010610.1">
    <property type="protein sequence ID" value="ENSSMRP00000009107.1"/>
    <property type="gene ID" value="ENSSMRG00000007271.1"/>
</dbReference>
<feature type="region of interest" description="Disordered" evidence="7">
    <location>
        <begin position="22"/>
        <end position="101"/>
    </location>
</feature>
<evidence type="ECO:0000256" key="5">
    <source>
        <dbReference type="ARBA" id="ARBA00023242"/>
    </source>
</evidence>
<dbReference type="GO" id="GO:2000773">
    <property type="term" value="P:negative regulation of cellular senescence"/>
    <property type="evidence" value="ECO:0007669"/>
    <property type="project" value="Ensembl"/>
</dbReference>
<feature type="compositionally biased region" description="Polar residues" evidence="7">
    <location>
        <begin position="502"/>
        <end position="513"/>
    </location>
</feature>
<evidence type="ECO:0000256" key="7">
    <source>
        <dbReference type="SAM" id="MobiDB-lite"/>
    </source>
</evidence>
<dbReference type="GO" id="GO:1904354">
    <property type="term" value="P:negative regulation of telomere capping"/>
    <property type="evidence" value="ECO:0007669"/>
    <property type="project" value="Ensembl"/>
</dbReference>
<feature type="region of interest" description="Disordered" evidence="7">
    <location>
        <begin position="345"/>
        <end position="370"/>
    </location>
</feature>
<dbReference type="GO" id="GO:0098505">
    <property type="term" value="F:G-rich strand telomeric DNA binding"/>
    <property type="evidence" value="ECO:0007669"/>
    <property type="project" value="Ensembl"/>
</dbReference>
<keyword evidence="6" id="KW-0131">Cell cycle</keyword>
<evidence type="ECO:0000256" key="6">
    <source>
        <dbReference type="ARBA" id="ARBA00023306"/>
    </source>
</evidence>
<evidence type="ECO:0000256" key="3">
    <source>
        <dbReference type="ARBA" id="ARBA00022895"/>
    </source>
</evidence>
<proteinExistence type="predicted"/>
<dbReference type="GO" id="GO:0061820">
    <property type="term" value="P:telomeric D-loop disassembly"/>
    <property type="evidence" value="ECO:0007669"/>
    <property type="project" value="Ensembl"/>
</dbReference>
<dbReference type="OMA" id="RTRNQDN"/>
<dbReference type="GO" id="GO:0001673">
    <property type="term" value="C:male germ cell nucleus"/>
    <property type="evidence" value="ECO:0007669"/>
    <property type="project" value="Ensembl"/>
</dbReference>
<dbReference type="Pfam" id="PF00249">
    <property type="entry name" value="Myb_DNA-binding"/>
    <property type="match status" value="1"/>
</dbReference>
<dbReference type="GO" id="GO:0070187">
    <property type="term" value="C:shelterin complex"/>
    <property type="evidence" value="ECO:0007669"/>
    <property type="project" value="Ensembl"/>
</dbReference>
<evidence type="ECO:0000256" key="2">
    <source>
        <dbReference type="ARBA" id="ARBA00022454"/>
    </source>
</evidence>
<feature type="domain" description="HTH myb-type" evidence="9">
    <location>
        <begin position="602"/>
        <end position="659"/>
    </location>
</feature>
<dbReference type="GO" id="GO:0032206">
    <property type="term" value="P:positive regulation of telomere maintenance"/>
    <property type="evidence" value="ECO:0007669"/>
    <property type="project" value="Ensembl"/>
</dbReference>
<dbReference type="SMART" id="SM00717">
    <property type="entry name" value="SANT"/>
    <property type="match status" value="1"/>
</dbReference>
<dbReference type="SUPFAM" id="SSF63600">
    <property type="entry name" value="Telomeric repeat binding factor (TRF) dimerisation domain"/>
    <property type="match status" value="1"/>
</dbReference>
<dbReference type="InterPro" id="IPR009057">
    <property type="entry name" value="Homeodomain-like_sf"/>
</dbReference>
<dbReference type="AlphaFoldDB" id="A0A8D0BJI0"/>
<dbReference type="GO" id="GO:1905839">
    <property type="term" value="P:negative regulation of telomeric D-loop disassembly"/>
    <property type="evidence" value="ECO:0007669"/>
    <property type="project" value="Ensembl"/>
</dbReference>
<dbReference type="InterPro" id="IPR036507">
    <property type="entry name" value="Telomere_rpt-bd_fac_dimer_sf"/>
</dbReference>
<dbReference type="Pfam" id="PF16772">
    <property type="entry name" value="TERF2_RBM"/>
    <property type="match status" value="1"/>
</dbReference>
<feature type="compositionally biased region" description="Polar residues" evidence="7">
    <location>
        <begin position="320"/>
        <end position="333"/>
    </location>
</feature>
<dbReference type="CDD" id="cd11660">
    <property type="entry name" value="SANT_TRF"/>
    <property type="match status" value="1"/>
</dbReference>
<reference evidence="10" key="2">
    <citation type="submission" date="2025-09" db="UniProtKB">
        <authorList>
            <consortium name="Ensembl"/>
        </authorList>
    </citation>
    <scope>IDENTIFICATION</scope>
</reference>
<dbReference type="GO" id="GO:0042803">
    <property type="term" value="F:protein homodimerization activity"/>
    <property type="evidence" value="ECO:0007669"/>
    <property type="project" value="Ensembl"/>
</dbReference>
<keyword evidence="4" id="KW-0238">DNA-binding</keyword>
<dbReference type="GO" id="GO:0003720">
    <property type="term" value="F:telomerase activity"/>
    <property type="evidence" value="ECO:0007669"/>
    <property type="project" value="Ensembl"/>
</dbReference>
<dbReference type="PROSITE" id="PS50090">
    <property type="entry name" value="MYB_LIKE"/>
    <property type="match status" value="1"/>
</dbReference>
<reference evidence="10" key="1">
    <citation type="submission" date="2025-08" db="UniProtKB">
        <authorList>
            <consortium name="Ensembl"/>
        </authorList>
    </citation>
    <scope>IDENTIFICATION</scope>
</reference>
<dbReference type="GO" id="GO:0032211">
    <property type="term" value="P:negative regulation of telomere maintenance via telomerase"/>
    <property type="evidence" value="ECO:0007669"/>
    <property type="project" value="Ensembl"/>
</dbReference>
<feature type="compositionally biased region" description="Acidic residues" evidence="7">
    <location>
        <begin position="473"/>
        <end position="499"/>
    </location>
</feature>
<dbReference type="GO" id="GO:0070198">
    <property type="term" value="P:protein localization to chromosome, telomeric region"/>
    <property type="evidence" value="ECO:0007669"/>
    <property type="project" value="Ensembl"/>
</dbReference>
<accession>A0A8D0BJI0</accession>
<name>A0A8D0BJI0_SALMN</name>
<dbReference type="GO" id="GO:0003691">
    <property type="term" value="F:double-stranded telomeric DNA binding"/>
    <property type="evidence" value="ECO:0007669"/>
    <property type="project" value="Ensembl"/>
</dbReference>
<evidence type="ECO:0000259" key="8">
    <source>
        <dbReference type="PROSITE" id="PS50090"/>
    </source>
</evidence>
<dbReference type="GeneTree" id="ENSGT00940000158316"/>
<dbReference type="FunFam" id="1.10.10.60:FF:000129">
    <property type="entry name" value="Telomeric repeat-binding factor 2"/>
    <property type="match status" value="1"/>
</dbReference>
<dbReference type="InterPro" id="IPR013867">
    <property type="entry name" value="Telomere_rpt-bd_fac_dimer_dom"/>
</dbReference>
<comment type="subcellular location">
    <subcellularLocation>
        <location evidence="1">Chromosome</location>
        <location evidence="1">Telomere</location>
    </subcellularLocation>
</comment>
<dbReference type="PANTHER" id="PTHR46833">
    <property type="entry name" value="TELOMERIC REPEAT-BINDING FACTOR 2 TERF2"/>
    <property type="match status" value="1"/>
</dbReference>
<keyword evidence="3" id="KW-0779">Telomere</keyword>
<keyword evidence="2" id="KW-0158">Chromosome</keyword>
<evidence type="ECO:0000259" key="9">
    <source>
        <dbReference type="PROSITE" id="PS51294"/>
    </source>
</evidence>
<dbReference type="Gene3D" id="1.25.40.210">
    <property type="entry name" value="Telomere repeat-binding factor, dimerisation domain"/>
    <property type="match status" value="1"/>
</dbReference>
<protein>
    <submittedName>
        <fullName evidence="10">Telomeric repeat binding factor 2</fullName>
    </submittedName>
</protein>
<evidence type="ECO:0000313" key="10">
    <source>
        <dbReference type="Ensembl" id="ENSSMRP00000009107.1"/>
    </source>
</evidence>
<dbReference type="Pfam" id="PF08558">
    <property type="entry name" value="TRF"/>
    <property type="match status" value="1"/>
</dbReference>
<dbReference type="Proteomes" id="UP000694421">
    <property type="component" value="Unplaced"/>
</dbReference>
<dbReference type="InterPro" id="IPR030657">
    <property type="entry name" value="TERF2"/>
</dbReference>
<feature type="domain" description="Myb-like" evidence="8">
    <location>
        <begin position="602"/>
        <end position="655"/>
    </location>
</feature>
<dbReference type="GO" id="GO:1904430">
    <property type="term" value="P:negative regulation of t-circle formation"/>
    <property type="evidence" value="ECO:0007669"/>
    <property type="project" value="Ensembl"/>
</dbReference>
<feature type="region of interest" description="Disordered" evidence="7">
    <location>
        <begin position="454"/>
        <end position="551"/>
    </location>
</feature>
<dbReference type="Gene3D" id="1.10.10.60">
    <property type="entry name" value="Homeodomain-like"/>
    <property type="match status" value="1"/>
</dbReference>
<feature type="region of interest" description="Disordered" evidence="7">
    <location>
        <begin position="311"/>
        <end position="333"/>
    </location>
</feature>
<organism evidence="10 11">
    <name type="scientific">Salvator merianae</name>
    <name type="common">Argentine black and white tegu</name>
    <name type="synonym">Tupinambis merianae</name>
    <dbReference type="NCBI Taxonomy" id="96440"/>
    <lineage>
        <taxon>Eukaryota</taxon>
        <taxon>Metazoa</taxon>
        <taxon>Chordata</taxon>
        <taxon>Craniata</taxon>
        <taxon>Vertebrata</taxon>
        <taxon>Euteleostomi</taxon>
        <taxon>Lepidosauria</taxon>
        <taxon>Squamata</taxon>
        <taxon>Bifurcata</taxon>
        <taxon>Unidentata</taxon>
        <taxon>Episquamata</taxon>
        <taxon>Laterata</taxon>
        <taxon>Teiioidea</taxon>
        <taxon>Teiidae</taxon>
        <taxon>Salvator</taxon>
    </lineage>
</organism>
<evidence type="ECO:0000313" key="11">
    <source>
        <dbReference type="Proteomes" id="UP000694421"/>
    </source>
</evidence>
<dbReference type="InterPro" id="IPR017930">
    <property type="entry name" value="Myb_dom"/>
</dbReference>
<dbReference type="GO" id="GO:0019899">
    <property type="term" value="F:enzyme binding"/>
    <property type="evidence" value="ECO:0007669"/>
    <property type="project" value="Ensembl"/>
</dbReference>
<evidence type="ECO:0000256" key="4">
    <source>
        <dbReference type="ARBA" id="ARBA00023125"/>
    </source>
</evidence>
<dbReference type="SUPFAM" id="SSF46689">
    <property type="entry name" value="Homeodomain-like"/>
    <property type="match status" value="1"/>
</dbReference>
<dbReference type="GO" id="GO:0016604">
    <property type="term" value="C:nuclear body"/>
    <property type="evidence" value="ECO:0007669"/>
    <property type="project" value="Ensembl"/>
</dbReference>
<dbReference type="InterPro" id="IPR031902">
    <property type="entry name" value="TERF2_RBM"/>
</dbReference>
<dbReference type="GO" id="GO:0032208">
    <property type="term" value="P:negative regulation of telomere maintenance via recombination"/>
    <property type="evidence" value="ECO:0007669"/>
    <property type="project" value="Ensembl"/>
</dbReference>
<feature type="compositionally biased region" description="Polar residues" evidence="7">
    <location>
        <begin position="345"/>
        <end position="357"/>
    </location>
</feature>
<dbReference type="GO" id="GO:0031627">
    <property type="term" value="P:telomeric loop formation"/>
    <property type="evidence" value="ECO:0007669"/>
    <property type="project" value="Ensembl"/>
</dbReference>
<evidence type="ECO:0000256" key="1">
    <source>
        <dbReference type="ARBA" id="ARBA00004574"/>
    </source>
</evidence>
<dbReference type="InterPro" id="IPR001005">
    <property type="entry name" value="SANT/Myb"/>
</dbReference>
<dbReference type="GO" id="GO:0044877">
    <property type="term" value="F:protein-containing complex binding"/>
    <property type="evidence" value="ECO:0007669"/>
    <property type="project" value="Ensembl"/>
</dbReference>
<keyword evidence="5" id="KW-0539">Nucleus</keyword>
<dbReference type="GO" id="GO:0031848">
    <property type="term" value="P:protection from non-homologous end joining at telomere"/>
    <property type="evidence" value="ECO:0007669"/>
    <property type="project" value="Ensembl"/>
</dbReference>
<dbReference type="PANTHER" id="PTHR46833:SF1">
    <property type="entry name" value="TELOMERIC REPEAT-BINDING FACTOR 2"/>
    <property type="match status" value="1"/>
</dbReference>
<sequence>MTSQVSRSVFRFATSANVKKGPLSVGFDSGPLPPRSSAMPAQARRRPPCRKGTLGSYSASHTRSLAGRARRRIGAGLRVSARAGKQQKKGADTESSGTPPIMATTSEMAEVRVKMLEKVVNRWALLFYAHQALQAFRAGSKEDFRQLRDVMNAVLTRPLALEQSIRCQLRIIQLLSRIQEDWTVDADTEKTPLESALVLLEKMKNEMDIDLNVIEKIKASIKEAAVIACLKNEEYDRANRIMKKYISKDPSIQKTMALLQTLIWEKNSCHPAVWNFSYRALQQNVLLDFESYLDSTEPYLLEIAKKSVADNTKTRPRSAEATSTEAVGNAPETSTAAAAIDLTSVGRTNGASTQPKSKVQDRNAAEGQTLESSVVGSKIVARPWQKAEANKAGAVLRAVSAERSGTLVHLALTPSNSDRCPSKRPASYGFSTLREAFKILSDSAAPEEVFSKLDSTDWTCPDPQRSKHQWEEMREEPEEEEEAETEEVEQEEEEEEEEERQSGSPSLLQNRVSISKLIMGVNGKVHWNPPNTSSMSSKKPETQAEKNQASVIPSQVRFSKKRANSVSSSTEMAVVQEEKEVWSEEDDLFQNLDPQNKTGRCKAGYKKKMWTWEESKWVSDGVRKFGEGNWKIICKAYPFNKRTPVMIKDRWRTMKKLGMR</sequence>
<keyword evidence="11" id="KW-1185">Reference proteome</keyword>